<dbReference type="AlphaFoldDB" id="A0AA36G1F2"/>
<reference evidence="1" key="1">
    <citation type="submission" date="2023-06" db="EMBL/GenBank/DDBJ databases">
        <authorList>
            <person name="Delattre M."/>
        </authorList>
    </citation>
    <scope>NUCLEOTIDE SEQUENCE</scope>
    <source>
        <strain evidence="1">AF72</strain>
    </source>
</reference>
<dbReference type="InterPro" id="IPR045851">
    <property type="entry name" value="AMP-bd_C_sf"/>
</dbReference>
<dbReference type="EMBL" id="CATQJA010002635">
    <property type="protein sequence ID" value="CAJ0575025.1"/>
    <property type="molecule type" value="Genomic_DNA"/>
</dbReference>
<protein>
    <submittedName>
        <fullName evidence="1">Uncharacterized protein</fullName>
    </submittedName>
</protein>
<keyword evidence="2" id="KW-1185">Reference proteome</keyword>
<evidence type="ECO:0000313" key="1">
    <source>
        <dbReference type="EMBL" id="CAJ0575025.1"/>
    </source>
</evidence>
<dbReference type="Gene3D" id="3.30.300.30">
    <property type="match status" value="1"/>
</dbReference>
<organism evidence="1 2">
    <name type="scientific">Mesorhabditis spiculigera</name>
    <dbReference type="NCBI Taxonomy" id="96644"/>
    <lineage>
        <taxon>Eukaryota</taxon>
        <taxon>Metazoa</taxon>
        <taxon>Ecdysozoa</taxon>
        <taxon>Nematoda</taxon>
        <taxon>Chromadorea</taxon>
        <taxon>Rhabditida</taxon>
        <taxon>Rhabditina</taxon>
        <taxon>Rhabditomorpha</taxon>
        <taxon>Rhabditoidea</taxon>
        <taxon>Rhabditidae</taxon>
        <taxon>Mesorhabditinae</taxon>
        <taxon>Mesorhabditis</taxon>
    </lineage>
</organism>
<name>A0AA36G1F2_9BILA</name>
<sequence length="115" mass="13228">MMLQWLGAKIMSLAKSEDQLKPMHRFSGPSCFCGPEPEFFYLSISRGKIAQFKELRGGVFFVSEIPRNVCGKVMRRNLRQFWDRERSSSKADLTIDKIKLPSIARHANAFGIKLF</sequence>
<proteinExistence type="predicted"/>
<feature type="non-terminal residue" evidence="1">
    <location>
        <position position="115"/>
    </location>
</feature>
<accession>A0AA36G1F2</accession>
<gene>
    <name evidence="1" type="ORF">MSPICULIGERA_LOCUS13344</name>
</gene>
<evidence type="ECO:0000313" key="2">
    <source>
        <dbReference type="Proteomes" id="UP001177023"/>
    </source>
</evidence>
<dbReference type="Proteomes" id="UP001177023">
    <property type="component" value="Unassembled WGS sequence"/>
</dbReference>
<comment type="caution">
    <text evidence="1">The sequence shown here is derived from an EMBL/GenBank/DDBJ whole genome shotgun (WGS) entry which is preliminary data.</text>
</comment>